<dbReference type="KEGG" id="rci:RCIX1258"/>
<dbReference type="InterPro" id="IPR002763">
    <property type="entry name" value="DUF72"/>
</dbReference>
<dbReference type="SUPFAM" id="SSF117396">
    <property type="entry name" value="TM1631-like"/>
    <property type="match status" value="1"/>
</dbReference>
<name>Q0W4Y7_METAR</name>
<dbReference type="OrthoDB" id="35747at2157"/>
<dbReference type="Proteomes" id="UP000000663">
    <property type="component" value="Chromosome"/>
</dbReference>
<sequence length="286" mass="32557">MIRVGTSGWSYDDWAGAFYPPGLPKQAWLSYYGRYFHTTEINSSFYTFPAPLVVQEWIRKASSLNGFEFSLKMPGKVTHDSLLLDVQTALDFEAKVLSPLKAAGALGAVLLQISPYVRYPDHLDRLEALLETLDTTAIDYAVELRHSSWLQNKKEVIPDVLAVLRKFEVALCAIDGPSMPAIIENTGRHSYLRFHGRNPDLWFSKKADSEGRMNRYDYSYTREQLQPWATAIEAMPGTIRAYFNNHPRANAVKNAKLFETMLGPEPEETMPLPTQRQTGLLRFFDE</sequence>
<gene>
    <name evidence="1" type="ORF">RCIX1258</name>
</gene>
<dbReference type="EMBL" id="AM114193">
    <property type="protein sequence ID" value="CAJ36556.1"/>
    <property type="molecule type" value="Genomic_DNA"/>
</dbReference>
<dbReference type="PANTHER" id="PTHR30348:SF4">
    <property type="entry name" value="DUF72 DOMAIN-CONTAINING PROTEIN"/>
    <property type="match status" value="1"/>
</dbReference>
<evidence type="ECO:0000313" key="1">
    <source>
        <dbReference type="EMBL" id="CAJ36556.1"/>
    </source>
</evidence>
<dbReference type="RefSeq" id="WP_012035988.1">
    <property type="nucleotide sequence ID" value="NC_009464.1"/>
</dbReference>
<dbReference type="Gene3D" id="3.20.20.410">
    <property type="entry name" value="Protein of unknown function UPF0759"/>
    <property type="match status" value="1"/>
</dbReference>
<dbReference type="PANTHER" id="PTHR30348">
    <property type="entry name" value="UNCHARACTERIZED PROTEIN YECE"/>
    <property type="match status" value="1"/>
</dbReference>
<dbReference type="InterPro" id="IPR036520">
    <property type="entry name" value="UPF0759_sf"/>
</dbReference>
<protein>
    <recommendedName>
        <fullName evidence="3">DUF72 domain-containing protein</fullName>
    </recommendedName>
</protein>
<dbReference type="eggNOG" id="arCOG04291">
    <property type="taxonomic scope" value="Archaea"/>
</dbReference>
<dbReference type="STRING" id="351160.RCIX1258"/>
<organism evidence="1 2">
    <name type="scientific">Methanocella arvoryzae (strain DSM 22066 / NBRC 105507 / MRE50)</name>
    <dbReference type="NCBI Taxonomy" id="351160"/>
    <lineage>
        <taxon>Archaea</taxon>
        <taxon>Methanobacteriati</taxon>
        <taxon>Methanobacteriota</taxon>
        <taxon>Stenosarchaea group</taxon>
        <taxon>Methanomicrobia</taxon>
        <taxon>Methanocellales</taxon>
        <taxon>Methanocellaceae</taxon>
        <taxon>Methanocella</taxon>
    </lineage>
</organism>
<accession>Q0W4Y7</accession>
<dbReference type="GeneID" id="5145508"/>
<reference evidence="1 2" key="1">
    <citation type="journal article" date="2006" name="Science">
        <title>Genome of rice cluster I archaea -- the key methane producers in the rice rhizosphere.</title>
        <authorList>
            <person name="Erkel C."/>
            <person name="Kube M."/>
            <person name="Reinhardt R."/>
            <person name="Liesack W."/>
        </authorList>
    </citation>
    <scope>NUCLEOTIDE SEQUENCE [LARGE SCALE GENOMIC DNA]</scope>
    <source>
        <strain evidence="2">DSM 22066 / NBRC 105507 / MRE50</strain>
    </source>
</reference>
<proteinExistence type="predicted"/>
<evidence type="ECO:0000313" key="2">
    <source>
        <dbReference type="Proteomes" id="UP000000663"/>
    </source>
</evidence>
<dbReference type="Pfam" id="PF01904">
    <property type="entry name" value="DUF72"/>
    <property type="match status" value="1"/>
</dbReference>
<evidence type="ECO:0008006" key="3">
    <source>
        <dbReference type="Google" id="ProtNLM"/>
    </source>
</evidence>
<keyword evidence="2" id="KW-1185">Reference proteome</keyword>
<dbReference type="AlphaFoldDB" id="Q0W4Y7"/>